<proteinExistence type="predicted"/>
<feature type="transmembrane region" description="Helical" evidence="1">
    <location>
        <begin position="20"/>
        <end position="42"/>
    </location>
</feature>
<keyword evidence="1" id="KW-1133">Transmembrane helix</keyword>
<dbReference type="Proteomes" id="UP000001542">
    <property type="component" value="Unassembled WGS sequence"/>
</dbReference>
<dbReference type="VEuPathDB" id="TrichDB:TVAG_004780"/>
<organism evidence="2 3">
    <name type="scientific">Trichomonas vaginalis (strain ATCC PRA-98 / G3)</name>
    <dbReference type="NCBI Taxonomy" id="412133"/>
    <lineage>
        <taxon>Eukaryota</taxon>
        <taxon>Metamonada</taxon>
        <taxon>Parabasalia</taxon>
        <taxon>Trichomonadida</taxon>
        <taxon>Trichomonadidae</taxon>
        <taxon>Trichomonas</taxon>
    </lineage>
</organism>
<keyword evidence="3" id="KW-1185">Reference proteome</keyword>
<keyword evidence="1" id="KW-0472">Membrane</keyword>
<dbReference type="VEuPathDB" id="TrichDB:TVAGG3_0648680"/>
<reference evidence="2" key="1">
    <citation type="submission" date="2006-10" db="EMBL/GenBank/DDBJ databases">
        <authorList>
            <person name="Amadeo P."/>
            <person name="Zhao Q."/>
            <person name="Wortman J."/>
            <person name="Fraser-Liggett C."/>
            <person name="Carlton J."/>
        </authorList>
    </citation>
    <scope>NUCLEOTIDE SEQUENCE</scope>
    <source>
        <strain evidence="2">G3</strain>
    </source>
</reference>
<dbReference type="EMBL" id="DS113242">
    <property type="protein sequence ID" value="EAY16447.1"/>
    <property type="molecule type" value="Genomic_DNA"/>
</dbReference>
<dbReference type="AlphaFoldDB" id="A2DT40"/>
<gene>
    <name evidence="2" type="ORF">TVAG_004780</name>
</gene>
<accession>A2DT40</accession>
<protein>
    <submittedName>
        <fullName evidence="2">Uncharacterized protein</fullName>
    </submittedName>
</protein>
<evidence type="ECO:0000256" key="1">
    <source>
        <dbReference type="SAM" id="Phobius"/>
    </source>
</evidence>
<dbReference type="RefSeq" id="XP_001328670.1">
    <property type="nucleotide sequence ID" value="XM_001328635.1"/>
</dbReference>
<dbReference type="KEGG" id="tva:4774457"/>
<dbReference type="InParanoid" id="A2DT40"/>
<sequence length="118" mass="13694">MLINEENKNKEPIHNMEIGLIVMSLLFIGAIVILFYTIYVYMKGKNNEETDSVQEMNVEEINTVNSTDIDGITFDNPLFTRSTENDDPFKDDFEEDAKIEQNFYLGQDLEELSDEKID</sequence>
<keyword evidence="1" id="KW-0812">Transmembrane</keyword>
<evidence type="ECO:0000313" key="3">
    <source>
        <dbReference type="Proteomes" id="UP000001542"/>
    </source>
</evidence>
<name>A2DT40_TRIV3</name>
<evidence type="ECO:0000313" key="2">
    <source>
        <dbReference type="EMBL" id="EAY16447.1"/>
    </source>
</evidence>
<reference evidence="2" key="2">
    <citation type="journal article" date="2007" name="Science">
        <title>Draft genome sequence of the sexually transmitted pathogen Trichomonas vaginalis.</title>
        <authorList>
            <person name="Carlton J.M."/>
            <person name="Hirt R.P."/>
            <person name="Silva J.C."/>
            <person name="Delcher A.L."/>
            <person name="Schatz M."/>
            <person name="Zhao Q."/>
            <person name="Wortman J.R."/>
            <person name="Bidwell S.L."/>
            <person name="Alsmark U.C.M."/>
            <person name="Besteiro S."/>
            <person name="Sicheritz-Ponten T."/>
            <person name="Noel C.J."/>
            <person name="Dacks J.B."/>
            <person name="Foster P.G."/>
            <person name="Simillion C."/>
            <person name="Van de Peer Y."/>
            <person name="Miranda-Saavedra D."/>
            <person name="Barton G.J."/>
            <person name="Westrop G.D."/>
            <person name="Mueller S."/>
            <person name="Dessi D."/>
            <person name="Fiori P.L."/>
            <person name="Ren Q."/>
            <person name="Paulsen I."/>
            <person name="Zhang H."/>
            <person name="Bastida-Corcuera F.D."/>
            <person name="Simoes-Barbosa A."/>
            <person name="Brown M.T."/>
            <person name="Hayes R.D."/>
            <person name="Mukherjee M."/>
            <person name="Okumura C.Y."/>
            <person name="Schneider R."/>
            <person name="Smith A.J."/>
            <person name="Vanacova S."/>
            <person name="Villalvazo M."/>
            <person name="Haas B.J."/>
            <person name="Pertea M."/>
            <person name="Feldblyum T.V."/>
            <person name="Utterback T.R."/>
            <person name="Shu C.L."/>
            <person name="Osoegawa K."/>
            <person name="de Jong P.J."/>
            <person name="Hrdy I."/>
            <person name="Horvathova L."/>
            <person name="Zubacova Z."/>
            <person name="Dolezal P."/>
            <person name="Malik S.B."/>
            <person name="Logsdon J.M. Jr."/>
            <person name="Henze K."/>
            <person name="Gupta A."/>
            <person name="Wang C.C."/>
            <person name="Dunne R.L."/>
            <person name="Upcroft J.A."/>
            <person name="Upcroft P."/>
            <person name="White O."/>
            <person name="Salzberg S.L."/>
            <person name="Tang P."/>
            <person name="Chiu C.-H."/>
            <person name="Lee Y.-S."/>
            <person name="Embley T.M."/>
            <person name="Coombs G.H."/>
            <person name="Mottram J.C."/>
            <person name="Tachezy J."/>
            <person name="Fraser-Liggett C.M."/>
            <person name="Johnson P.J."/>
        </authorList>
    </citation>
    <scope>NUCLEOTIDE SEQUENCE [LARGE SCALE GENOMIC DNA]</scope>
    <source>
        <strain evidence="2">G3</strain>
    </source>
</reference>